<gene>
    <name evidence="2" type="ORF">CSSPTR1EN2_LOCUS2931</name>
</gene>
<accession>A0ABP0TFM0</accession>
<evidence type="ECO:0008006" key="4">
    <source>
        <dbReference type="Google" id="ProtNLM"/>
    </source>
</evidence>
<protein>
    <recommendedName>
        <fullName evidence="4">Secreted protein</fullName>
    </recommendedName>
</protein>
<dbReference type="Proteomes" id="UP001497512">
    <property type="component" value="Chromosome 10"/>
</dbReference>
<evidence type="ECO:0000313" key="2">
    <source>
        <dbReference type="EMBL" id="CAK9195251.1"/>
    </source>
</evidence>
<keyword evidence="1" id="KW-0732">Signal</keyword>
<name>A0ABP0TFM0_9BRYO</name>
<feature type="chain" id="PRO_5045588255" description="Secreted protein" evidence="1">
    <location>
        <begin position="22"/>
        <end position="69"/>
    </location>
</feature>
<evidence type="ECO:0000256" key="1">
    <source>
        <dbReference type="SAM" id="SignalP"/>
    </source>
</evidence>
<reference evidence="2" key="1">
    <citation type="submission" date="2024-02" db="EMBL/GenBank/DDBJ databases">
        <authorList>
            <consortium name="ELIXIR-Norway"/>
            <consortium name="Elixir Norway"/>
        </authorList>
    </citation>
    <scope>NUCLEOTIDE SEQUENCE</scope>
</reference>
<dbReference type="EMBL" id="OZ019902">
    <property type="protein sequence ID" value="CAK9195251.1"/>
    <property type="molecule type" value="Genomic_DNA"/>
</dbReference>
<organism evidence="2 3">
    <name type="scientific">Sphagnum troendelagicum</name>
    <dbReference type="NCBI Taxonomy" id="128251"/>
    <lineage>
        <taxon>Eukaryota</taxon>
        <taxon>Viridiplantae</taxon>
        <taxon>Streptophyta</taxon>
        <taxon>Embryophyta</taxon>
        <taxon>Bryophyta</taxon>
        <taxon>Sphagnophytina</taxon>
        <taxon>Sphagnopsida</taxon>
        <taxon>Sphagnales</taxon>
        <taxon>Sphagnaceae</taxon>
        <taxon>Sphagnum</taxon>
    </lineage>
</organism>
<proteinExistence type="predicted"/>
<evidence type="ECO:0000313" key="3">
    <source>
        <dbReference type="Proteomes" id="UP001497512"/>
    </source>
</evidence>
<sequence>MNALLLLRFSFVTLCIPAALIGTMDDKHPSGLVILLSSSLFPSAPQVSVRACDCREKAMAAAMTLDKLA</sequence>
<keyword evidence="3" id="KW-1185">Reference proteome</keyword>
<feature type="signal peptide" evidence="1">
    <location>
        <begin position="1"/>
        <end position="21"/>
    </location>
</feature>